<dbReference type="SUPFAM" id="SSF46785">
    <property type="entry name" value="Winged helix' DNA-binding domain"/>
    <property type="match status" value="1"/>
</dbReference>
<protein>
    <submittedName>
        <fullName evidence="1">Rrf2 family transcriptional regulator</fullName>
    </submittedName>
</protein>
<evidence type="ECO:0000313" key="2">
    <source>
        <dbReference type="Proteomes" id="UP000547058"/>
    </source>
</evidence>
<dbReference type="GO" id="GO:0005829">
    <property type="term" value="C:cytosol"/>
    <property type="evidence" value="ECO:0007669"/>
    <property type="project" value="TreeGrafter"/>
</dbReference>
<keyword evidence="2" id="KW-1185">Reference proteome</keyword>
<dbReference type="RefSeq" id="WP_182339301.1">
    <property type="nucleotide sequence ID" value="NZ_JACGXS010000004.1"/>
</dbReference>
<dbReference type="EMBL" id="JACGXS010000004">
    <property type="protein sequence ID" value="MBA8682172.1"/>
    <property type="molecule type" value="Genomic_DNA"/>
</dbReference>
<dbReference type="Pfam" id="PF02082">
    <property type="entry name" value="Rrf2"/>
    <property type="match status" value="1"/>
</dbReference>
<dbReference type="AlphaFoldDB" id="A0A7W3FMA1"/>
<accession>A0A7W3FMA1</accession>
<evidence type="ECO:0000313" key="1">
    <source>
        <dbReference type="EMBL" id="MBA8682172.1"/>
    </source>
</evidence>
<dbReference type="GO" id="GO:0003700">
    <property type="term" value="F:DNA-binding transcription factor activity"/>
    <property type="evidence" value="ECO:0007669"/>
    <property type="project" value="TreeGrafter"/>
</dbReference>
<dbReference type="PROSITE" id="PS51197">
    <property type="entry name" value="HTH_RRF2_2"/>
    <property type="match status" value="1"/>
</dbReference>
<organism evidence="1 2">
    <name type="scientific">Stenotrophomonas tumulicola</name>
    <dbReference type="NCBI Taxonomy" id="1685415"/>
    <lineage>
        <taxon>Bacteria</taxon>
        <taxon>Pseudomonadati</taxon>
        <taxon>Pseudomonadota</taxon>
        <taxon>Gammaproteobacteria</taxon>
        <taxon>Lysobacterales</taxon>
        <taxon>Lysobacteraceae</taxon>
        <taxon>Stenotrophomonas</taxon>
    </lineage>
</organism>
<gene>
    <name evidence="1" type="ORF">H4O11_10170</name>
</gene>
<dbReference type="InterPro" id="IPR036388">
    <property type="entry name" value="WH-like_DNA-bd_sf"/>
</dbReference>
<reference evidence="1 2" key="1">
    <citation type="submission" date="2020-08" db="EMBL/GenBank/DDBJ databases">
        <title>Stenotrophomonas tumulicola JCM 30961.</title>
        <authorList>
            <person name="Deng Y."/>
        </authorList>
    </citation>
    <scope>NUCLEOTIDE SEQUENCE [LARGE SCALE GENOMIC DNA]</scope>
    <source>
        <strain evidence="1 2">JCM 30961</strain>
    </source>
</reference>
<dbReference type="PANTHER" id="PTHR33221:SF15">
    <property type="entry name" value="HTH-TYPE TRANSCRIPTIONAL REGULATOR YWGB-RELATED"/>
    <property type="match status" value="1"/>
</dbReference>
<dbReference type="InterPro" id="IPR036390">
    <property type="entry name" value="WH_DNA-bd_sf"/>
</dbReference>
<dbReference type="Proteomes" id="UP000547058">
    <property type="component" value="Unassembled WGS sequence"/>
</dbReference>
<comment type="caution">
    <text evidence="1">The sequence shown here is derived from an EMBL/GenBank/DDBJ whole genome shotgun (WGS) entry which is preliminary data.</text>
</comment>
<dbReference type="PANTHER" id="PTHR33221">
    <property type="entry name" value="WINGED HELIX-TURN-HELIX TRANSCRIPTIONAL REGULATOR, RRF2 FAMILY"/>
    <property type="match status" value="1"/>
</dbReference>
<name>A0A7W3FMA1_9GAMM</name>
<dbReference type="InterPro" id="IPR000944">
    <property type="entry name" value="Tscrpt_reg_Rrf2"/>
</dbReference>
<proteinExistence type="predicted"/>
<sequence>MKAANPLSDALHVMAHLVGQAEPRTSEQLAQCLPTHPVVIRRLLGQLQKGGLVHSVRGHGGGSQLARNAADITLHDIYIAIGAPALVQAGARDATRGCPIKQLVDQALDDGARQAQRLLEQRLQGITLDRLGAEFADHLQQHTPHGGSHAG</sequence>
<dbReference type="Gene3D" id="1.10.10.10">
    <property type="entry name" value="Winged helix-like DNA-binding domain superfamily/Winged helix DNA-binding domain"/>
    <property type="match status" value="1"/>
</dbReference>